<reference evidence="2 3" key="1">
    <citation type="journal article" date="2019" name="Sci. Rep.">
        <title>A multi-omics analysis of the grapevine pathogen Lasiodiplodia theobromae reveals that temperature affects the expression of virulence- and pathogenicity-related genes.</title>
        <authorList>
            <person name="Felix C."/>
            <person name="Meneses R."/>
            <person name="Goncalves M.F.M."/>
            <person name="Tilleman L."/>
            <person name="Duarte A.S."/>
            <person name="Jorrin-Novo J.V."/>
            <person name="Van de Peer Y."/>
            <person name="Deforce D."/>
            <person name="Van Nieuwerburgh F."/>
            <person name="Esteves A.C."/>
            <person name="Alves A."/>
        </authorList>
    </citation>
    <scope>NUCLEOTIDE SEQUENCE [LARGE SCALE GENOMIC DNA]</scope>
    <source>
        <strain evidence="2 3">LA-SOL3</strain>
    </source>
</reference>
<feature type="chain" id="PRO_5024803958" description="Aspergillopepsin-2" evidence="1">
    <location>
        <begin position="19"/>
        <end position="230"/>
    </location>
</feature>
<keyword evidence="3" id="KW-1185">Reference proteome</keyword>
<keyword evidence="1" id="KW-0732">Signal</keyword>
<dbReference type="OrthoDB" id="5086500at2759"/>
<organism evidence="2 3">
    <name type="scientific">Lasiodiplodia theobromae</name>
    <dbReference type="NCBI Taxonomy" id="45133"/>
    <lineage>
        <taxon>Eukaryota</taxon>
        <taxon>Fungi</taxon>
        <taxon>Dikarya</taxon>
        <taxon>Ascomycota</taxon>
        <taxon>Pezizomycotina</taxon>
        <taxon>Dothideomycetes</taxon>
        <taxon>Dothideomycetes incertae sedis</taxon>
        <taxon>Botryosphaeriales</taxon>
        <taxon>Botryosphaeriaceae</taxon>
        <taxon>Lasiodiplodia</taxon>
    </lineage>
</organism>
<feature type="signal peptide" evidence="1">
    <location>
        <begin position="1"/>
        <end position="18"/>
    </location>
</feature>
<sequence>MRSTLSLPLLALALRARAGEFDAWKFGNMFALGPTSGDAYITKATWSVVPPSVPCGAKMENPNDPPFMSIWIGVTQTFTEPGMDLFQPLLNWSPDQESQVCAGSETEWCVAASTFTPIDVDDSHTVSQKVFTNGKLVSQQSDRDANGKPPVILYSANECYLGTCGTLDGYTWDNVTIVLSTADKSFGDTLSLTGASGSFTSDDGKTWHTDSIKIDNDYFYADGSKTECSA</sequence>
<protein>
    <recommendedName>
        <fullName evidence="4">Aspergillopepsin-2</fullName>
    </recommendedName>
</protein>
<comment type="caution">
    <text evidence="2">The sequence shown here is derived from an EMBL/GenBank/DDBJ whole genome shotgun (WGS) entry which is preliminary data.</text>
</comment>
<evidence type="ECO:0000313" key="2">
    <source>
        <dbReference type="EMBL" id="KAB2580609.1"/>
    </source>
</evidence>
<dbReference type="EMBL" id="VCHE01000003">
    <property type="protein sequence ID" value="KAB2580609.1"/>
    <property type="molecule type" value="Genomic_DNA"/>
</dbReference>
<proteinExistence type="predicted"/>
<name>A0A5N5DRM1_9PEZI</name>
<evidence type="ECO:0008006" key="4">
    <source>
        <dbReference type="Google" id="ProtNLM"/>
    </source>
</evidence>
<dbReference type="AlphaFoldDB" id="A0A5N5DRM1"/>
<evidence type="ECO:0000256" key="1">
    <source>
        <dbReference type="SAM" id="SignalP"/>
    </source>
</evidence>
<gene>
    <name evidence="2" type="ORF">DBV05_g852</name>
</gene>
<dbReference type="Proteomes" id="UP000325902">
    <property type="component" value="Unassembled WGS sequence"/>
</dbReference>
<evidence type="ECO:0000313" key="3">
    <source>
        <dbReference type="Proteomes" id="UP000325902"/>
    </source>
</evidence>
<accession>A0A5N5DRM1</accession>